<dbReference type="Pfam" id="PF03739">
    <property type="entry name" value="LptF_LptG"/>
    <property type="match status" value="1"/>
</dbReference>
<organism evidence="7 8">
    <name type="scientific">Porphyromonas macacae</name>
    <dbReference type="NCBI Taxonomy" id="28115"/>
    <lineage>
        <taxon>Bacteria</taxon>
        <taxon>Pseudomonadati</taxon>
        <taxon>Bacteroidota</taxon>
        <taxon>Bacteroidia</taxon>
        <taxon>Bacteroidales</taxon>
        <taxon>Porphyromonadaceae</taxon>
        <taxon>Porphyromonas</taxon>
    </lineage>
</organism>
<feature type="transmembrane region" description="Helical" evidence="6">
    <location>
        <begin position="58"/>
        <end position="83"/>
    </location>
</feature>
<dbReference type="InterPro" id="IPR005495">
    <property type="entry name" value="LptG/LptF_permease"/>
</dbReference>
<keyword evidence="5 6" id="KW-0472">Membrane</keyword>
<gene>
    <name evidence="7" type="ORF">HQ47_05570</name>
</gene>
<dbReference type="GO" id="GO:0015920">
    <property type="term" value="P:lipopolysaccharide transport"/>
    <property type="evidence" value="ECO:0007669"/>
    <property type="project" value="TreeGrafter"/>
</dbReference>
<feature type="transmembrane region" description="Helical" evidence="6">
    <location>
        <begin position="12"/>
        <end position="38"/>
    </location>
</feature>
<keyword evidence="2" id="KW-1003">Cell membrane</keyword>
<dbReference type="STRING" id="28115.HQ47_05570"/>
<proteinExistence type="predicted"/>
<dbReference type="AlphaFoldDB" id="A0A0A2E9M4"/>
<dbReference type="OrthoDB" id="1096108at2"/>
<sequence>MKIKGVKRLYTYILQTFIPLLLMTFFICWFIVLLQFLWRYVDEMVGKGLDIGILAQLMFYAAMSLIPMSLPLGILLASLMTFGNLGEKLELLAMKSSGVPLHKIMTPLFVAVMGLAGGLFIFQNDYLITSQVKLWTIVYSARRAQPELEIPEGTFYNGIEGYNIYVKQKNAKTGLLSDVMIYDHSQGFSNMRVINADSGRLVMDDSKSFLTFTLYGGQSFENLQRQEFDMEGKPIPYVKERFQVKTIVIPFDAKFKMMDESEMGSLYVGKNLWELNAYLDSVSVVRDSVRSINSTALLNMQNSISYTVRMPLPGDTTQEARAYREDVRTAAHRVQFRLDSLRSQTSSQDSLIAITHAISDLDMQLSELTSRKFMQESEDVLHRTNSAEKHRKFTFPVACIVFFFIGAPLGAIIRKGGIGTPVVASVVLFIIYYMIDTFGYKMAKSGDLETWQGMWLSTAVLMPIGIFLTYKASRDSSTLNMDSWVIWLKKLMGYRTPRRVSFKDLIVQPADPAISIAKAGTVKKMAQQLLESPLIKSRMFALWKLGHDNHLLKPFVLELEGTIEYLRDSTNALVVLKLMDFPVMSKILSRWIPENKIWGVVLMLFLPLSVPLTFYLAHRRYLIKKDLETVVTQSDLLLEILEEEERKQ</sequence>
<keyword evidence="8" id="KW-1185">Reference proteome</keyword>
<dbReference type="GO" id="GO:0043190">
    <property type="term" value="C:ATP-binding cassette (ABC) transporter complex"/>
    <property type="evidence" value="ECO:0007669"/>
    <property type="project" value="TreeGrafter"/>
</dbReference>
<evidence type="ECO:0000256" key="3">
    <source>
        <dbReference type="ARBA" id="ARBA00022692"/>
    </source>
</evidence>
<evidence type="ECO:0000256" key="5">
    <source>
        <dbReference type="ARBA" id="ARBA00023136"/>
    </source>
</evidence>
<accession>A0A0A2E9M4</accession>
<dbReference type="PANTHER" id="PTHR33529:SF6">
    <property type="entry name" value="YJGP_YJGQ FAMILY PERMEASE"/>
    <property type="match status" value="1"/>
</dbReference>
<feature type="transmembrane region" description="Helical" evidence="6">
    <location>
        <begin position="104"/>
        <end position="122"/>
    </location>
</feature>
<feature type="transmembrane region" description="Helical" evidence="6">
    <location>
        <begin position="597"/>
        <end position="617"/>
    </location>
</feature>
<dbReference type="eggNOG" id="COG0795">
    <property type="taxonomic scope" value="Bacteria"/>
</dbReference>
<evidence type="ECO:0000313" key="8">
    <source>
        <dbReference type="Proteomes" id="UP000030103"/>
    </source>
</evidence>
<evidence type="ECO:0000256" key="6">
    <source>
        <dbReference type="SAM" id="Phobius"/>
    </source>
</evidence>
<evidence type="ECO:0000313" key="7">
    <source>
        <dbReference type="EMBL" id="KGN74140.1"/>
    </source>
</evidence>
<reference evidence="7 8" key="1">
    <citation type="submission" date="2014-09" db="EMBL/GenBank/DDBJ databases">
        <title>Draft Genome Sequence of Porphyromonas macacae COT-192_OH2859.</title>
        <authorList>
            <person name="Wallis C."/>
            <person name="Deusch O."/>
            <person name="O'Flynn C."/>
            <person name="Davis I."/>
            <person name="Horsfall A."/>
            <person name="Kirkwood N."/>
            <person name="Harris S."/>
            <person name="Eisen J.A."/>
            <person name="Coil D.A."/>
            <person name="Darling A.E."/>
            <person name="Jospin G."/>
            <person name="Alexiev A."/>
        </authorList>
    </citation>
    <scope>NUCLEOTIDE SEQUENCE [LARGE SCALE GENOMIC DNA]</scope>
    <source>
        <strain evidence="8">COT-192 OH2859</strain>
    </source>
</reference>
<protein>
    <submittedName>
        <fullName evidence="7">Permease</fullName>
    </submittedName>
</protein>
<feature type="transmembrane region" description="Helical" evidence="6">
    <location>
        <begin position="455"/>
        <end position="473"/>
    </location>
</feature>
<dbReference type="RefSeq" id="WP_036873910.1">
    <property type="nucleotide sequence ID" value="NZ_JRFA01000015.1"/>
</dbReference>
<comment type="subcellular location">
    <subcellularLocation>
        <location evidence="1">Cell membrane</location>
        <topology evidence="1">Multi-pass membrane protein</topology>
    </subcellularLocation>
</comment>
<evidence type="ECO:0000256" key="2">
    <source>
        <dbReference type="ARBA" id="ARBA00022475"/>
    </source>
</evidence>
<feature type="transmembrane region" description="Helical" evidence="6">
    <location>
        <begin position="418"/>
        <end position="435"/>
    </location>
</feature>
<name>A0A0A2E9M4_9PORP</name>
<comment type="caution">
    <text evidence="7">The sequence shown here is derived from an EMBL/GenBank/DDBJ whole genome shotgun (WGS) entry which is preliminary data.</text>
</comment>
<keyword evidence="3 6" id="KW-0812">Transmembrane</keyword>
<feature type="transmembrane region" description="Helical" evidence="6">
    <location>
        <begin position="393"/>
        <end position="411"/>
    </location>
</feature>
<keyword evidence="4 6" id="KW-1133">Transmembrane helix</keyword>
<dbReference type="PANTHER" id="PTHR33529">
    <property type="entry name" value="SLR0882 PROTEIN-RELATED"/>
    <property type="match status" value="1"/>
</dbReference>
<dbReference type="EMBL" id="JRFA01000015">
    <property type="protein sequence ID" value="KGN74140.1"/>
    <property type="molecule type" value="Genomic_DNA"/>
</dbReference>
<dbReference type="Proteomes" id="UP000030103">
    <property type="component" value="Unassembled WGS sequence"/>
</dbReference>
<evidence type="ECO:0000256" key="1">
    <source>
        <dbReference type="ARBA" id="ARBA00004651"/>
    </source>
</evidence>
<evidence type="ECO:0000256" key="4">
    <source>
        <dbReference type="ARBA" id="ARBA00022989"/>
    </source>
</evidence>